<evidence type="ECO:0000256" key="4">
    <source>
        <dbReference type="ARBA" id="ARBA00022519"/>
    </source>
</evidence>
<dbReference type="EMBL" id="UOFH01000335">
    <property type="protein sequence ID" value="VAW65974.1"/>
    <property type="molecule type" value="Genomic_DNA"/>
</dbReference>
<dbReference type="AlphaFoldDB" id="A0A3B0YBD0"/>
<evidence type="ECO:0000259" key="9">
    <source>
        <dbReference type="Pfam" id="PF04290"/>
    </source>
</evidence>
<keyword evidence="6 8" id="KW-1133">Transmembrane helix</keyword>
<evidence type="ECO:0000256" key="2">
    <source>
        <dbReference type="ARBA" id="ARBA00022448"/>
    </source>
</evidence>
<feature type="transmembrane region" description="Helical" evidence="8">
    <location>
        <begin position="48"/>
        <end position="69"/>
    </location>
</feature>
<evidence type="ECO:0000256" key="7">
    <source>
        <dbReference type="ARBA" id="ARBA00023136"/>
    </source>
</evidence>
<gene>
    <name evidence="10" type="ORF">MNBD_GAMMA08-1677</name>
</gene>
<evidence type="ECO:0000256" key="6">
    <source>
        <dbReference type="ARBA" id="ARBA00022989"/>
    </source>
</evidence>
<feature type="transmembrane region" description="Helical" evidence="8">
    <location>
        <begin position="138"/>
        <end position="157"/>
    </location>
</feature>
<keyword evidence="5 8" id="KW-0812">Transmembrane</keyword>
<proteinExistence type="predicted"/>
<dbReference type="PANTHER" id="PTHR35011:SF2">
    <property type="entry name" value="2,3-DIKETO-L-GULONATE TRAP TRANSPORTER SMALL PERMEASE PROTEIN YIAM"/>
    <property type="match status" value="1"/>
</dbReference>
<feature type="domain" description="Tripartite ATP-independent periplasmic transporters DctQ component" evidence="9">
    <location>
        <begin position="31"/>
        <end position="155"/>
    </location>
</feature>
<feature type="transmembrane region" description="Helical" evidence="8">
    <location>
        <begin position="98"/>
        <end position="118"/>
    </location>
</feature>
<protein>
    <recommendedName>
        <fullName evidence="9">Tripartite ATP-independent periplasmic transporters DctQ component domain-containing protein</fullName>
    </recommendedName>
</protein>
<evidence type="ECO:0000313" key="10">
    <source>
        <dbReference type="EMBL" id="VAW65974.1"/>
    </source>
</evidence>
<dbReference type="InterPro" id="IPR007387">
    <property type="entry name" value="TRAP_DctQ"/>
</dbReference>
<keyword evidence="3" id="KW-1003">Cell membrane</keyword>
<sequence length="163" mass="18632">MLKDNNIQRIIKLINKIEDSLVVLFLVSILSIAVVQIILRNFFDGGLIWGDSLISILVLWLGLSSAIVASRENKNINIDVFSAHVAEKYQPIIKKSGFLFAAIICLIISYYSFVFIHSEYLFNEIAFSNVPVWLTESIIPLAFFIMAIRYFLHLIIYKTDNSK</sequence>
<keyword evidence="4" id="KW-0997">Cell inner membrane</keyword>
<keyword evidence="2" id="KW-0813">Transport</keyword>
<evidence type="ECO:0000256" key="8">
    <source>
        <dbReference type="SAM" id="Phobius"/>
    </source>
</evidence>
<evidence type="ECO:0000256" key="1">
    <source>
        <dbReference type="ARBA" id="ARBA00004429"/>
    </source>
</evidence>
<keyword evidence="7 8" id="KW-0472">Membrane</keyword>
<evidence type="ECO:0000256" key="5">
    <source>
        <dbReference type="ARBA" id="ARBA00022692"/>
    </source>
</evidence>
<name>A0A3B0YBD0_9ZZZZ</name>
<evidence type="ECO:0000256" key="3">
    <source>
        <dbReference type="ARBA" id="ARBA00022475"/>
    </source>
</evidence>
<dbReference type="GO" id="GO:0005886">
    <property type="term" value="C:plasma membrane"/>
    <property type="evidence" value="ECO:0007669"/>
    <property type="project" value="UniProtKB-SubCell"/>
</dbReference>
<dbReference type="GO" id="GO:0022857">
    <property type="term" value="F:transmembrane transporter activity"/>
    <property type="evidence" value="ECO:0007669"/>
    <property type="project" value="TreeGrafter"/>
</dbReference>
<feature type="transmembrane region" description="Helical" evidence="8">
    <location>
        <begin position="21"/>
        <end position="42"/>
    </location>
</feature>
<accession>A0A3B0YBD0</accession>
<comment type="subcellular location">
    <subcellularLocation>
        <location evidence="1">Cell inner membrane</location>
        <topology evidence="1">Multi-pass membrane protein</topology>
    </subcellularLocation>
</comment>
<organism evidence="10">
    <name type="scientific">hydrothermal vent metagenome</name>
    <dbReference type="NCBI Taxonomy" id="652676"/>
    <lineage>
        <taxon>unclassified sequences</taxon>
        <taxon>metagenomes</taxon>
        <taxon>ecological metagenomes</taxon>
    </lineage>
</organism>
<dbReference type="Pfam" id="PF04290">
    <property type="entry name" value="DctQ"/>
    <property type="match status" value="1"/>
</dbReference>
<reference evidence="10" key="1">
    <citation type="submission" date="2018-06" db="EMBL/GenBank/DDBJ databases">
        <authorList>
            <person name="Zhirakovskaya E."/>
        </authorList>
    </citation>
    <scope>NUCLEOTIDE SEQUENCE</scope>
</reference>
<dbReference type="InterPro" id="IPR055348">
    <property type="entry name" value="DctQ"/>
</dbReference>
<dbReference type="GO" id="GO:0015740">
    <property type="term" value="P:C4-dicarboxylate transport"/>
    <property type="evidence" value="ECO:0007669"/>
    <property type="project" value="TreeGrafter"/>
</dbReference>
<dbReference type="PANTHER" id="PTHR35011">
    <property type="entry name" value="2,3-DIKETO-L-GULONATE TRAP TRANSPORTER SMALL PERMEASE PROTEIN YIAM"/>
    <property type="match status" value="1"/>
</dbReference>